<dbReference type="SUPFAM" id="SSF50494">
    <property type="entry name" value="Trypsin-like serine proteases"/>
    <property type="match status" value="1"/>
</dbReference>
<dbReference type="SMART" id="SM00020">
    <property type="entry name" value="Tryp_SPc"/>
    <property type="match status" value="1"/>
</dbReference>
<keyword evidence="4" id="KW-1015">Disulfide bond</keyword>
<dbReference type="Gene3D" id="2.60.120.740">
    <property type="match status" value="1"/>
</dbReference>
<evidence type="ECO:0000259" key="7">
    <source>
        <dbReference type="PROSITE" id="PS50228"/>
    </source>
</evidence>
<comment type="caution">
    <text evidence="9">The sequence shown here is derived from an EMBL/GenBank/DDBJ whole genome shotgun (WGS) entry which is preliminary data.</text>
</comment>
<dbReference type="InterPro" id="IPR018114">
    <property type="entry name" value="TRYPSIN_HIS"/>
</dbReference>
<feature type="domain" description="SUEL-type lectin" evidence="7">
    <location>
        <begin position="280"/>
        <end position="365"/>
    </location>
</feature>
<keyword evidence="1 5" id="KW-0645">Protease</keyword>
<evidence type="ECO:0000256" key="5">
    <source>
        <dbReference type="RuleBase" id="RU363034"/>
    </source>
</evidence>
<sequence>MYQLLIVVSLVYSSLALVQGNCGVRPHMRIVGGVTAPKHSWPWQAMLMTKSKSQFCGGTLVHPNWVVTAAHCVENLKNTNVFVRMGAHSRTNDIKFGTEQDFSVEEVIIHPNYRVPKFESNDFALLKLSKPAKLNKAVGLACIPDLGLPLPIDNPNVKCWTTGWGRLSEGGLKPTYLQQVAVPLVSQKQCAKIYYSSIDSSMLCAGVVEGGKDACQGDSGGPLVCEFNGRWYLEGATSFGVGCALPDFVGVYAKVRHFLPWMTKVTAGEVTTSNTHEKFICQDKKEVINCSGRKIRVVSAYYGRTEIFKCGMGLTTNCKASGSGSMIMKACNGKGSCVLYASNDVYGNPCPVYASKYIYIKYKCLSRWGNVKEEITDEVLWH</sequence>
<dbReference type="CDD" id="cd00190">
    <property type="entry name" value="Tryp_SPc"/>
    <property type="match status" value="1"/>
</dbReference>
<reference evidence="9 10" key="1">
    <citation type="submission" date="2022-05" db="EMBL/GenBank/DDBJ databases">
        <authorList>
            <consortium name="Genoscope - CEA"/>
            <person name="William W."/>
        </authorList>
    </citation>
    <scope>NUCLEOTIDE SEQUENCE [LARGE SCALE GENOMIC DNA]</scope>
</reference>
<evidence type="ECO:0000256" key="2">
    <source>
        <dbReference type="ARBA" id="ARBA00022801"/>
    </source>
</evidence>
<dbReference type="InterPro" id="IPR043159">
    <property type="entry name" value="Lectin_gal-bd_sf"/>
</dbReference>
<dbReference type="PROSITE" id="PS50240">
    <property type="entry name" value="TRYPSIN_DOM"/>
    <property type="match status" value="1"/>
</dbReference>
<gene>
    <name evidence="9" type="ORF">PLOB_00042287</name>
</gene>
<feature type="chain" id="PRO_5046216469" evidence="6">
    <location>
        <begin position="17"/>
        <end position="382"/>
    </location>
</feature>
<evidence type="ECO:0000259" key="8">
    <source>
        <dbReference type="PROSITE" id="PS50240"/>
    </source>
</evidence>
<dbReference type="PRINTS" id="PR00722">
    <property type="entry name" value="CHYMOTRYPSIN"/>
</dbReference>
<protein>
    <submittedName>
        <fullName evidence="9">Uncharacterized protein</fullName>
    </submittedName>
</protein>
<dbReference type="InterPro" id="IPR033116">
    <property type="entry name" value="TRYPSIN_SER"/>
</dbReference>
<dbReference type="Pfam" id="PF02140">
    <property type="entry name" value="SUEL_Lectin"/>
    <property type="match status" value="1"/>
</dbReference>
<dbReference type="InterPro" id="IPR001254">
    <property type="entry name" value="Trypsin_dom"/>
</dbReference>
<dbReference type="Gene3D" id="2.40.10.10">
    <property type="entry name" value="Trypsin-like serine proteases"/>
    <property type="match status" value="1"/>
</dbReference>
<accession>A0ABN8PEF8</accession>
<name>A0ABN8PEF8_9CNID</name>
<dbReference type="InterPro" id="IPR000922">
    <property type="entry name" value="Lectin_gal-bd_dom"/>
</dbReference>
<keyword evidence="10" id="KW-1185">Reference proteome</keyword>
<feature type="signal peptide" evidence="6">
    <location>
        <begin position="1"/>
        <end position="16"/>
    </location>
</feature>
<dbReference type="Pfam" id="PF00089">
    <property type="entry name" value="Trypsin"/>
    <property type="match status" value="1"/>
</dbReference>
<dbReference type="EMBL" id="CALNXK010000068">
    <property type="protein sequence ID" value="CAH3142028.1"/>
    <property type="molecule type" value="Genomic_DNA"/>
</dbReference>
<evidence type="ECO:0000256" key="6">
    <source>
        <dbReference type="SAM" id="SignalP"/>
    </source>
</evidence>
<evidence type="ECO:0000256" key="1">
    <source>
        <dbReference type="ARBA" id="ARBA00022670"/>
    </source>
</evidence>
<dbReference type="InterPro" id="IPR043504">
    <property type="entry name" value="Peptidase_S1_PA_chymotrypsin"/>
</dbReference>
<evidence type="ECO:0000313" key="10">
    <source>
        <dbReference type="Proteomes" id="UP001159405"/>
    </source>
</evidence>
<dbReference type="PANTHER" id="PTHR24264:SF54">
    <property type="entry name" value="PEPTIDASE S1 DOMAIN-CONTAINING PROTEIN"/>
    <property type="match status" value="1"/>
</dbReference>
<feature type="domain" description="Peptidase S1" evidence="8">
    <location>
        <begin position="30"/>
        <end position="267"/>
    </location>
</feature>
<dbReference type="PANTHER" id="PTHR24264">
    <property type="entry name" value="TRYPSIN-RELATED"/>
    <property type="match status" value="1"/>
</dbReference>
<keyword evidence="2 5" id="KW-0378">Hydrolase</keyword>
<keyword evidence="6" id="KW-0732">Signal</keyword>
<evidence type="ECO:0000256" key="4">
    <source>
        <dbReference type="ARBA" id="ARBA00023157"/>
    </source>
</evidence>
<dbReference type="PROSITE" id="PS00135">
    <property type="entry name" value="TRYPSIN_SER"/>
    <property type="match status" value="1"/>
</dbReference>
<dbReference type="PROSITE" id="PS00134">
    <property type="entry name" value="TRYPSIN_HIS"/>
    <property type="match status" value="1"/>
</dbReference>
<keyword evidence="3 5" id="KW-0720">Serine protease</keyword>
<dbReference type="InterPro" id="IPR001314">
    <property type="entry name" value="Peptidase_S1A"/>
</dbReference>
<proteinExistence type="predicted"/>
<dbReference type="Proteomes" id="UP001159405">
    <property type="component" value="Unassembled WGS sequence"/>
</dbReference>
<evidence type="ECO:0000313" key="9">
    <source>
        <dbReference type="EMBL" id="CAH3142028.1"/>
    </source>
</evidence>
<dbReference type="PROSITE" id="PS50228">
    <property type="entry name" value="SUEL_LECTIN"/>
    <property type="match status" value="1"/>
</dbReference>
<dbReference type="InterPro" id="IPR009003">
    <property type="entry name" value="Peptidase_S1_PA"/>
</dbReference>
<dbReference type="InterPro" id="IPR050127">
    <property type="entry name" value="Serine_Proteases_S1"/>
</dbReference>
<organism evidence="9 10">
    <name type="scientific">Porites lobata</name>
    <dbReference type="NCBI Taxonomy" id="104759"/>
    <lineage>
        <taxon>Eukaryota</taxon>
        <taxon>Metazoa</taxon>
        <taxon>Cnidaria</taxon>
        <taxon>Anthozoa</taxon>
        <taxon>Hexacorallia</taxon>
        <taxon>Scleractinia</taxon>
        <taxon>Fungiina</taxon>
        <taxon>Poritidae</taxon>
        <taxon>Porites</taxon>
    </lineage>
</organism>
<evidence type="ECO:0000256" key="3">
    <source>
        <dbReference type="ARBA" id="ARBA00022825"/>
    </source>
</evidence>